<dbReference type="AlphaFoldDB" id="A0A915KUU0"/>
<evidence type="ECO:0000313" key="2">
    <source>
        <dbReference type="WBParaSite" id="nRc.2.0.1.t42242-RA"/>
    </source>
</evidence>
<protein>
    <submittedName>
        <fullName evidence="2">Uncharacterized protein</fullName>
    </submittedName>
</protein>
<sequence>MQTSNEEFRLFINNPIKVAPENLSVFVQQRRAMVGQVALVGMPPSKCYLSTIVCDYIRKTNPSWQNQ</sequence>
<name>A0A915KUU0_ROMCU</name>
<evidence type="ECO:0000313" key="1">
    <source>
        <dbReference type="Proteomes" id="UP000887565"/>
    </source>
</evidence>
<organism evidence="1 2">
    <name type="scientific">Romanomermis culicivorax</name>
    <name type="common">Nematode worm</name>
    <dbReference type="NCBI Taxonomy" id="13658"/>
    <lineage>
        <taxon>Eukaryota</taxon>
        <taxon>Metazoa</taxon>
        <taxon>Ecdysozoa</taxon>
        <taxon>Nematoda</taxon>
        <taxon>Enoplea</taxon>
        <taxon>Dorylaimia</taxon>
        <taxon>Mermithida</taxon>
        <taxon>Mermithoidea</taxon>
        <taxon>Mermithidae</taxon>
        <taxon>Romanomermis</taxon>
    </lineage>
</organism>
<keyword evidence="1" id="KW-1185">Reference proteome</keyword>
<dbReference type="WBParaSite" id="nRc.2.0.1.t42242-RA">
    <property type="protein sequence ID" value="nRc.2.0.1.t42242-RA"/>
    <property type="gene ID" value="nRc.2.0.1.g42242"/>
</dbReference>
<dbReference type="Proteomes" id="UP000887565">
    <property type="component" value="Unplaced"/>
</dbReference>
<proteinExistence type="predicted"/>
<reference evidence="2" key="1">
    <citation type="submission" date="2022-11" db="UniProtKB">
        <authorList>
            <consortium name="WormBaseParasite"/>
        </authorList>
    </citation>
    <scope>IDENTIFICATION</scope>
</reference>
<accession>A0A915KUU0</accession>